<dbReference type="InterPro" id="IPR003010">
    <property type="entry name" value="C-N_Hydrolase"/>
</dbReference>
<reference evidence="3" key="1">
    <citation type="journal article" date="2014" name="Front. Microbiol.">
        <title>High frequency of phylogenetically diverse reductive dehalogenase-homologous genes in deep subseafloor sedimentary metagenomes.</title>
        <authorList>
            <person name="Kawai M."/>
            <person name="Futagami T."/>
            <person name="Toyoda A."/>
            <person name="Takaki Y."/>
            <person name="Nishi S."/>
            <person name="Hori S."/>
            <person name="Arai W."/>
            <person name="Tsubouchi T."/>
            <person name="Morono Y."/>
            <person name="Uchiyama I."/>
            <person name="Ito T."/>
            <person name="Fujiyama A."/>
            <person name="Inagaki F."/>
            <person name="Takami H."/>
        </authorList>
    </citation>
    <scope>NUCLEOTIDE SEQUENCE</scope>
    <source>
        <strain evidence="3">Expedition CK06-06</strain>
    </source>
</reference>
<accession>X0Y6X4</accession>
<feature type="domain" description="CN hydrolase" evidence="2">
    <location>
        <begin position="1"/>
        <end position="209"/>
    </location>
</feature>
<dbReference type="PANTHER" id="PTHR43674:SF2">
    <property type="entry name" value="BETA-UREIDOPROPIONASE"/>
    <property type="match status" value="1"/>
</dbReference>
<feature type="non-terminal residue" evidence="3">
    <location>
        <position position="1"/>
    </location>
</feature>
<dbReference type="SUPFAM" id="SSF56317">
    <property type="entry name" value="Carbon-nitrogen hydrolase"/>
    <property type="match status" value="1"/>
</dbReference>
<evidence type="ECO:0000259" key="2">
    <source>
        <dbReference type="PROSITE" id="PS50263"/>
    </source>
</evidence>
<name>X0Y6X4_9ZZZZ</name>
<evidence type="ECO:0000313" key="3">
    <source>
        <dbReference type="EMBL" id="GAG43047.1"/>
    </source>
</evidence>
<proteinExistence type="predicted"/>
<gene>
    <name evidence="3" type="ORF">S01H1_81466</name>
</gene>
<dbReference type="AlphaFoldDB" id="X0Y6X4"/>
<dbReference type="Gene3D" id="3.60.110.10">
    <property type="entry name" value="Carbon-nitrogen hydrolase"/>
    <property type="match status" value="1"/>
</dbReference>
<dbReference type="PROSITE" id="PS50263">
    <property type="entry name" value="CN_HYDROLASE"/>
    <property type="match status" value="1"/>
</dbReference>
<dbReference type="PANTHER" id="PTHR43674">
    <property type="entry name" value="NITRILASE C965.09-RELATED"/>
    <property type="match status" value="1"/>
</dbReference>
<dbReference type="GO" id="GO:0016811">
    <property type="term" value="F:hydrolase activity, acting on carbon-nitrogen (but not peptide) bonds, in linear amides"/>
    <property type="evidence" value="ECO:0007669"/>
    <property type="project" value="UniProtKB-ARBA"/>
</dbReference>
<evidence type="ECO:0000256" key="1">
    <source>
        <dbReference type="ARBA" id="ARBA00022801"/>
    </source>
</evidence>
<comment type="caution">
    <text evidence="3">The sequence shown here is derived from an EMBL/GenBank/DDBJ whole genome shotgun (WGS) entry which is preliminary data.</text>
</comment>
<protein>
    <recommendedName>
        <fullName evidence="2">CN hydrolase domain-containing protein</fullName>
    </recommendedName>
</protein>
<keyword evidence="1" id="KW-0378">Hydrolase</keyword>
<dbReference type="CDD" id="cd07197">
    <property type="entry name" value="nitrilase"/>
    <property type="match status" value="1"/>
</dbReference>
<dbReference type="InterPro" id="IPR050345">
    <property type="entry name" value="Aliph_Amidase/BUP"/>
</dbReference>
<dbReference type="EMBL" id="BARS01055131">
    <property type="protein sequence ID" value="GAG43047.1"/>
    <property type="molecule type" value="Genomic_DNA"/>
</dbReference>
<dbReference type="Pfam" id="PF00795">
    <property type="entry name" value="CN_hydrolase"/>
    <property type="match status" value="1"/>
</dbReference>
<dbReference type="InterPro" id="IPR036526">
    <property type="entry name" value="C-N_Hydrolase_sf"/>
</dbReference>
<feature type="non-terminal residue" evidence="3">
    <location>
        <position position="209"/>
    </location>
</feature>
<organism evidence="3">
    <name type="scientific">marine sediment metagenome</name>
    <dbReference type="NCBI Taxonomy" id="412755"/>
    <lineage>
        <taxon>unclassified sequences</taxon>
        <taxon>metagenomes</taxon>
        <taxon>ecological metagenomes</taxon>
    </lineage>
</organism>
<sequence>AAAHGVELLCFPEAHLPGYRVGVLAAHALCDEAGLELATKQIATRCRELCLGVIIGTETPNPKGKPFNSAVVIDRNGEIIARHHKSKLTPKDALAYTSGLAPTRFVFEGVSMGLVICFEGFRFPEATRELAKSGAKVVFHPQFNHVLPGMEWKLPVHEALIIARAAENTIYFVSANMSHSRNNCRSLVVAPNGLIQQSSVLGQEMLLVA</sequence>